<keyword evidence="11" id="KW-1185">Reference proteome</keyword>
<dbReference type="InterPro" id="IPR036869">
    <property type="entry name" value="J_dom_sf"/>
</dbReference>
<evidence type="ECO:0000256" key="3">
    <source>
        <dbReference type="ARBA" id="ARBA00022989"/>
    </source>
</evidence>
<dbReference type="Gene3D" id="1.10.287.110">
    <property type="entry name" value="DnaJ domain"/>
    <property type="match status" value="1"/>
</dbReference>
<feature type="transmembrane region" description="Helical" evidence="8">
    <location>
        <begin position="6"/>
        <end position="22"/>
    </location>
</feature>
<keyword evidence="2 8" id="KW-0812">Transmembrane</keyword>
<dbReference type="CDD" id="cd06257">
    <property type="entry name" value="DnaJ"/>
    <property type="match status" value="1"/>
</dbReference>
<name>A0ABN1I1X6_9GAMM</name>
<evidence type="ECO:0000259" key="9">
    <source>
        <dbReference type="PROSITE" id="PS50076"/>
    </source>
</evidence>
<reference evidence="10 11" key="1">
    <citation type="journal article" date="2019" name="Int. J. Syst. Evol. Microbiol.">
        <title>The Global Catalogue of Microorganisms (GCM) 10K type strain sequencing project: providing services to taxonomists for standard genome sequencing and annotation.</title>
        <authorList>
            <consortium name="The Broad Institute Genomics Platform"/>
            <consortium name="The Broad Institute Genome Sequencing Center for Infectious Disease"/>
            <person name="Wu L."/>
            <person name="Ma J."/>
        </authorList>
    </citation>
    <scope>NUCLEOTIDE SEQUENCE [LARGE SCALE GENOMIC DNA]</scope>
    <source>
        <strain evidence="10 11">JCM 15134</strain>
    </source>
</reference>
<evidence type="ECO:0000313" key="10">
    <source>
        <dbReference type="EMBL" id="GAA0681884.1"/>
    </source>
</evidence>
<dbReference type="EMBL" id="BAAAET010000001">
    <property type="protein sequence ID" value="GAA0681884.1"/>
    <property type="molecule type" value="Genomic_DNA"/>
</dbReference>
<evidence type="ECO:0000256" key="7">
    <source>
        <dbReference type="SAM" id="MobiDB-lite"/>
    </source>
</evidence>
<keyword evidence="3 8" id="KW-1133">Transmembrane helix</keyword>
<keyword evidence="5" id="KW-0143">Chaperone</keyword>
<evidence type="ECO:0000256" key="1">
    <source>
        <dbReference type="ARBA" id="ARBA00004167"/>
    </source>
</evidence>
<feature type="transmembrane region" description="Helical" evidence="8">
    <location>
        <begin position="31"/>
        <end position="49"/>
    </location>
</feature>
<accession>A0ABN1I1X6</accession>
<comment type="subcellular location">
    <subcellularLocation>
        <location evidence="1">Membrane</location>
        <topology evidence="1">Single-pass membrane protein</topology>
    </subcellularLocation>
</comment>
<evidence type="ECO:0000256" key="2">
    <source>
        <dbReference type="ARBA" id="ARBA00022692"/>
    </source>
</evidence>
<dbReference type="PANTHER" id="PTHR12763">
    <property type="match status" value="1"/>
</dbReference>
<dbReference type="RefSeq" id="WP_343801281.1">
    <property type="nucleotide sequence ID" value="NZ_BAAAET010000001.1"/>
</dbReference>
<dbReference type="SUPFAM" id="SSF46565">
    <property type="entry name" value="Chaperone J-domain"/>
    <property type="match status" value="1"/>
</dbReference>
<dbReference type="PANTHER" id="PTHR12763:SF28">
    <property type="entry name" value="GEO10507P1-RELATED"/>
    <property type="match status" value="1"/>
</dbReference>
<organism evidence="10 11">
    <name type="scientific">Marinobacterium maritimum</name>
    <dbReference type="NCBI Taxonomy" id="500162"/>
    <lineage>
        <taxon>Bacteria</taxon>
        <taxon>Pseudomonadati</taxon>
        <taxon>Pseudomonadota</taxon>
        <taxon>Gammaproteobacteria</taxon>
        <taxon>Oceanospirillales</taxon>
        <taxon>Oceanospirillaceae</taxon>
        <taxon>Marinobacterium</taxon>
    </lineage>
</organism>
<keyword evidence="4 8" id="KW-0472">Membrane</keyword>
<dbReference type="Proteomes" id="UP001499915">
    <property type="component" value="Unassembled WGS sequence"/>
</dbReference>
<protein>
    <recommendedName>
        <fullName evidence="9">J domain-containing protein</fullName>
    </recommendedName>
</protein>
<evidence type="ECO:0000256" key="4">
    <source>
        <dbReference type="ARBA" id="ARBA00023136"/>
    </source>
</evidence>
<evidence type="ECO:0000313" key="11">
    <source>
        <dbReference type="Proteomes" id="UP001499915"/>
    </source>
</evidence>
<dbReference type="PROSITE" id="PS50076">
    <property type="entry name" value="DNAJ_2"/>
    <property type="match status" value="1"/>
</dbReference>
<proteinExistence type="inferred from homology"/>
<gene>
    <name evidence="10" type="ORF">GCM10009104_03290</name>
</gene>
<evidence type="ECO:0000256" key="5">
    <source>
        <dbReference type="ARBA" id="ARBA00023186"/>
    </source>
</evidence>
<dbReference type="Pfam" id="PF00226">
    <property type="entry name" value="DnaJ"/>
    <property type="match status" value="1"/>
</dbReference>
<comment type="similarity">
    <text evidence="6">Belongs to the TIM14 family.</text>
</comment>
<evidence type="ECO:0000256" key="6">
    <source>
        <dbReference type="ARBA" id="ARBA00038105"/>
    </source>
</evidence>
<dbReference type="InterPro" id="IPR001623">
    <property type="entry name" value="DnaJ_domain"/>
</dbReference>
<evidence type="ECO:0000256" key="8">
    <source>
        <dbReference type="SAM" id="Phobius"/>
    </source>
</evidence>
<feature type="domain" description="J" evidence="9">
    <location>
        <begin position="115"/>
        <end position="166"/>
    </location>
</feature>
<comment type="caution">
    <text evidence="10">The sequence shown here is derived from an EMBL/GenBank/DDBJ whole genome shotgun (WGS) entry which is preliminary data.</text>
</comment>
<feature type="region of interest" description="Disordered" evidence="7">
    <location>
        <begin position="92"/>
        <end position="112"/>
    </location>
</feature>
<sequence>MHPLGLVLFAIIALGSWYWWQAQPLEQRRSASWKIFLLLVIIGLLFLAITGRMHWLGALIALTLPFLKKLLPLLLRFFPFLARWWQSQQQQKKQQGQSRRQQRKPNGNSRMSSAEALEVLGLKPGASREEIIRAHRQLIQKLHPDRQGSAWLAARVNDARDRLLHD</sequence>